<protein>
    <recommendedName>
        <fullName evidence="4">DUF3221 domain-containing protein</fullName>
    </recommendedName>
</protein>
<dbReference type="RefSeq" id="WP_349217337.1">
    <property type="nucleotide sequence ID" value="NZ_JBBMFA010000117.1"/>
</dbReference>
<keyword evidence="3" id="KW-1185">Reference proteome</keyword>
<organism evidence="2 3">
    <name type="scientific">Ruthenibacterium intestinale</name>
    <dbReference type="NCBI Taxonomy" id="3133163"/>
    <lineage>
        <taxon>Bacteria</taxon>
        <taxon>Bacillati</taxon>
        <taxon>Bacillota</taxon>
        <taxon>Clostridia</taxon>
        <taxon>Eubacteriales</taxon>
        <taxon>Oscillospiraceae</taxon>
        <taxon>Ruthenibacterium</taxon>
    </lineage>
</organism>
<feature type="signal peptide" evidence="1">
    <location>
        <begin position="1"/>
        <end position="21"/>
    </location>
</feature>
<name>A0ABV1GJF6_9FIRM</name>
<sequence>MKKLIALVLVLVLLLCLAACGNKLVEGSEKTYYGTVTDRAMSVVNEGDCQGRAYISITTDNEDIQFWLTKDCETNAQIGDKVIIESAIEEQTNLLVATSITVE</sequence>
<dbReference type="EMBL" id="JBBMFA010000117">
    <property type="protein sequence ID" value="MEQ2521866.1"/>
    <property type="molecule type" value="Genomic_DNA"/>
</dbReference>
<evidence type="ECO:0000313" key="2">
    <source>
        <dbReference type="EMBL" id="MEQ2521866.1"/>
    </source>
</evidence>
<dbReference type="Proteomes" id="UP001477672">
    <property type="component" value="Unassembled WGS sequence"/>
</dbReference>
<accession>A0ABV1GJF6</accession>
<evidence type="ECO:0000313" key="3">
    <source>
        <dbReference type="Proteomes" id="UP001477672"/>
    </source>
</evidence>
<proteinExistence type="predicted"/>
<keyword evidence="1" id="KW-0732">Signal</keyword>
<feature type="chain" id="PRO_5046632008" description="DUF3221 domain-containing protein" evidence="1">
    <location>
        <begin position="22"/>
        <end position="103"/>
    </location>
</feature>
<evidence type="ECO:0000256" key="1">
    <source>
        <dbReference type="SAM" id="SignalP"/>
    </source>
</evidence>
<gene>
    <name evidence="2" type="ORF">WMO24_15730</name>
</gene>
<evidence type="ECO:0008006" key="4">
    <source>
        <dbReference type="Google" id="ProtNLM"/>
    </source>
</evidence>
<comment type="caution">
    <text evidence="2">The sequence shown here is derived from an EMBL/GenBank/DDBJ whole genome shotgun (WGS) entry which is preliminary data.</text>
</comment>
<reference evidence="2 3" key="1">
    <citation type="submission" date="2024-03" db="EMBL/GenBank/DDBJ databases">
        <title>Human intestinal bacterial collection.</title>
        <authorList>
            <person name="Pauvert C."/>
            <person name="Hitch T.C.A."/>
            <person name="Clavel T."/>
        </authorList>
    </citation>
    <scope>NUCLEOTIDE SEQUENCE [LARGE SCALE GENOMIC DNA]</scope>
    <source>
        <strain evidence="2 3">CLA-JM-H11</strain>
    </source>
</reference>